<evidence type="ECO:0000313" key="2">
    <source>
        <dbReference type="EMBL" id="JAD94074.1"/>
    </source>
</evidence>
<proteinExistence type="predicted"/>
<reference evidence="2" key="2">
    <citation type="journal article" date="2015" name="Data Brief">
        <title>Shoot transcriptome of the giant reed, Arundo donax.</title>
        <authorList>
            <person name="Barrero R.A."/>
            <person name="Guerrero F.D."/>
            <person name="Moolhuijzen P."/>
            <person name="Goolsby J.A."/>
            <person name="Tidwell J."/>
            <person name="Bellgard S.E."/>
            <person name="Bellgard M.I."/>
        </authorList>
    </citation>
    <scope>NUCLEOTIDE SEQUENCE</scope>
    <source>
        <tissue evidence="2">Shoot tissue taken approximately 20 cm above the soil surface</tissue>
    </source>
</reference>
<protein>
    <submittedName>
        <fullName evidence="2">Uncharacterized protein</fullName>
    </submittedName>
</protein>
<sequence length="51" mass="5928">MEYSLMLHITTIHLVLSNTKNNIAPKKEHTHVKQSPKLKNRTNFGKRTKVT</sequence>
<dbReference type="EMBL" id="GBRH01203821">
    <property type="protein sequence ID" value="JAD94074.1"/>
    <property type="molecule type" value="Transcribed_RNA"/>
</dbReference>
<feature type="compositionally biased region" description="Basic residues" evidence="1">
    <location>
        <begin position="28"/>
        <end position="51"/>
    </location>
</feature>
<name>A0A0A9DZU3_ARUDO</name>
<evidence type="ECO:0000256" key="1">
    <source>
        <dbReference type="SAM" id="MobiDB-lite"/>
    </source>
</evidence>
<reference evidence="2" key="1">
    <citation type="submission" date="2014-09" db="EMBL/GenBank/DDBJ databases">
        <authorList>
            <person name="Magalhaes I.L.F."/>
            <person name="Oliveira U."/>
            <person name="Santos F.R."/>
            <person name="Vidigal T.H.D.A."/>
            <person name="Brescovit A.D."/>
            <person name="Santos A.J."/>
        </authorList>
    </citation>
    <scope>NUCLEOTIDE SEQUENCE</scope>
    <source>
        <tissue evidence="2">Shoot tissue taken approximately 20 cm above the soil surface</tissue>
    </source>
</reference>
<organism evidence="2">
    <name type="scientific">Arundo donax</name>
    <name type="common">Giant reed</name>
    <name type="synonym">Donax arundinaceus</name>
    <dbReference type="NCBI Taxonomy" id="35708"/>
    <lineage>
        <taxon>Eukaryota</taxon>
        <taxon>Viridiplantae</taxon>
        <taxon>Streptophyta</taxon>
        <taxon>Embryophyta</taxon>
        <taxon>Tracheophyta</taxon>
        <taxon>Spermatophyta</taxon>
        <taxon>Magnoliopsida</taxon>
        <taxon>Liliopsida</taxon>
        <taxon>Poales</taxon>
        <taxon>Poaceae</taxon>
        <taxon>PACMAD clade</taxon>
        <taxon>Arundinoideae</taxon>
        <taxon>Arundineae</taxon>
        <taxon>Arundo</taxon>
    </lineage>
</organism>
<feature type="region of interest" description="Disordered" evidence="1">
    <location>
        <begin position="23"/>
        <end position="51"/>
    </location>
</feature>
<accession>A0A0A9DZU3</accession>
<dbReference type="AlphaFoldDB" id="A0A0A9DZU3"/>